<sequence length="194" mass="21305">MLPSVRYKLKQTPAIFLSIRASHGTGIDDLAGTQTRSLGLTLQHKAIFRRPLPVAPPQQPDTGAVSKGGDRERRQTAIAMCAGVQHSRYASMCLAWWEQFTAASSHRVVRRWCHYCRFCYTVTATCSTPIKSRRLLLTGLRLFSKDKRNILPLLAHPPASRPLVEPAYGGKGSSSQFHPSFAVGVALSGSDTTN</sequence>
<dbReference type="AlphaFoldDB" id="A0A6A6QJ11"/>
<protein>
    <submittedName>
        <fullName evidence="1">Uncharacterized protein</fullName>
    </submittedName>
</protein>
<name>A0A6A6QJ11_9PEZI</name>
<dbReference type="EMBL" id="MU004194">
    <property type="protein sequence ID" value="KAF2491996.1"/>
    <property type="molecule type" value="Genomic_DNA"/>
</dbReference>
<evidence type="ECO:0000313" key="1">
    <source>
        <dbReference type="EMBL" id="KAF2491996.1"/>
    </source>
</evidence>
<organism evidence="1 2">
    <name type="scientific">Lophium mytilinum</name>
    <dbReference type="NCBI Taxonomy" id="390894"/>
    <lineage>
        <taxon>Eukaryota</taxon>
        <taxon>Fungi</taxon>
        <taxon>Dikarya</taxon>
        <taxon>Ascomycota</taxon>
        <taxon>Pezizomycotina</taxon>
        <taxon>Dothideomycetes</taxon>
        <taxon>Pleosporomycetidae</taxon>
        <taxon>Mytilinidiales</taxon>
        <taxon>Mytilinidiaceae</taxon>
        <taxon>Lophium</taxon>
    </lineage>
</organism>
<keyword evidence="2" id="KW-1185">Reference proteome</keyword>
<accession>A0A6A6QJ11</accession>
<evidence type="ECO:0000313" key="2">
    <source>
        <dbReference type="Proteomes" id="UP000799750"/>
    </source>
</evidence>
<dbReference type="Proteomes" id="UP000799750">
    <property type="component" value="Unassembled WGS sequence"/>
</dbReference>
<gene>
    <name evidence="1" type="ORF">BU16DRAFT_564471</name>
</gene>
<proteinExistence type="predicted"/>
<reference evidence="1" key="1">
    <citation type="journal article" date="2020" name="Stud. Mycol.">
        <title>101 Dothideomycetes genomes: a test case for predicting lifestyles and emergence of pathogens.</title>
        <authorList>
            <person name="Haridas S."/>
            <person name="Albert R."/>
            <person name="Binder M."/>
            <person name="Bloem J."/>
            <person name="Labutti K."/>
            <person name="Salamov A."/>
            <person name="Andreopoulos B."/>
            <person name="Baker S."/>
            <person name="Barry K."/>
            <person name="Bills G."/>
            <person name="Bluhm B."/>
            <person name="Cannon C."/>
            <person name="Castanera R."/>
            <person name="Culley D."/>
            <person name="Daum C."/>
            <person name="Ezra D."/>
            <person name="Gonzalez J."/>
            <person name="Henrissat B."/>
            <person name="Kuo A."/>
            <person name="Liang C."/>
            <person name="Lipzen A."/>
            <person name="Lutzoni F."/>
            <person name="Magnuson J."/>
            <person name="Mondo S."/>
            <person name="Nolan M."/>
            <person name="Ohm R."/>
            <person name="Pangilinan J."/>
            <person name="Park H.-J."/>
            <person name="Ramirez L."/>
            <person name="Alfaro M."/>
            <person name="Sun H."/>
            <person name="Tritt A."/>
            <person name="Yoshinaga Y."/>
            <person name="Zwiers L.-H."/>
            <person name="Turgeon B."/>
            <person name="Goodwin S."/>
            <person name="Spatafora J."/>
            <person name="Crous P."/>
            <person name="Grigoriev I."/>
        </authorList>
    </citation>
    <scope>NUCLEOTIDE SEQUENCE</scope>
    <source>
        <strain evidence="1">CBS 269.34</strain>
    </source>
</reference>